<accession>A0A381U9U6</accession>
<evidence type="ECO:0000313" key="2">
    <source>
        <dbReference type="EMBL" id="SVA24127.1"/>
    </source>
</evidence>
<dbReference type="Gene3D" id="3.90.1300.10">
    <property type="entry name" value="Amidase signature (AS) domain"/>
    <property type="match status" value="1"/>
</dbReference>
<dbReference type="EMBL" id="UINC01005879">
    <property type="protein sequence ID" value="SVA24127.1"/>
    <property type="molecule type" value="Genomic_DNA"/>
</dbReference>
<dbReference type="Pfam" id="PF01425">
    <property type="entry name" value="Amidase"/>
    <property type="match status" value="1"/>
</dbReference>
<dbReference type="GO" id="GO:0012505">
    <property type="term" value="C:endomembrane system"/>
    <property type="evidence" value="ECO:0007669"/>
    <property type="project" value="TreeGrafter"/>
</dbReference>
<proteinExistence type="predicted"/>
<dbReference type="AlphaFoldDB" id="A0A381U9U6"/>
<dbReference type="SUPFAM" id="SSF75304">
    <property type="entry name" value="Amidase signature (AS) enzymes"/>
    <property type="match status" value="1"/>
</dbReference>
<protein>
    <recommendedName>
        <fullName evidence="1">Amidase domain-containing protein</fullName>
    </recommendedName>
</protein>
<gene>
    <name evidence="2" type="ORF">METZ01_LOCUS76981</name>
</gene>
<evidence type="ECO:0000259" key="1">
    <source>
        <dbReference type="Pfam" id="PF01425"/>
    </source>
</evidence>
<reference evidence="2" key="1">
    <citation type="submission" date="2018-05" db="EMBL/GenBank/DDBJ databases">
        <authorList>
            <person name="Lanie J.A."/>
            <person name="Ng W.-L."/>
            <person name="Kazmierczak K.M."/>
            <person name="Andrzejewski T.M."/>
            <person name="Davidsen T.M."/>
            <person name="Wayne K.J."/>
            <person name="Tettelin H."/>
            <person name="Glass J.I."/>
            <person name="Rusch D."/>
            <person name="Podicherti R."/>
            <person name="Tsui H.-C.T."/>
            <person name="Winkler M.E."/>
        </authorList>
    </citation>
    <scope>NUCLEOTIDE SEQUENCE</scope>
</reference>
<name>A0A381U9U6_9ZZZZ</name>
<dbReference type="NCBIfam" id="NF004816">
    <property type="entry name" value="PRK06170.1"/>
    <property type="match status" value="1"/>
</dbReference>
<dbReference type="PANTHER" id="PTHR43372:SF4">
    <property type="entry name" value="FATTY-ACID AMIDE HYDROLASE 2"/>
    <property type="match status" value="1"/>
</dbReference>
<organism evidence="2">
    <name type="scientific">marine metagenome</name>
    <dbReference type="NCBI Taxonomy" id="408172"/>
    <lineage>
        <taxon>unclassified sequences</taxon>
        <taxon>metagenomes</taxon>
        <taxon>ecological metagenomes</taxon>
    </lineage>
</organism>
<dbReference type="InterPro" id="IPR052739">
    <property type="entry name" value="FAAH2"/>
</dbReference>
<sequence>MIYKNTHELVDLIKKKELSSVELLEALLNRVEQVNSDLNAVVALDADKAMDKARKADEALSKGEDMGPLHGLPMTIKDAYSVEGVVSTGGNPAWKDNVPEKNAEAVQHLVDAGAIIFGKTNVPLNSSDIQSYNEIYGVTNNPWDLERTPGGSSGGSAASLASGMSPLELGSDIGGSIRTPAHFCGLYGHKPSYNIVSEVGHLPPPPGHISTGNGLSVAGPLARSPEDIEIAMDILAAPQEQDNIAWSFKLPKARSNKIEDLKIAVWPEEDYAEVDSETSSLISATVEDLKSAGANIENATPPFSFKDSDDVYSKLLNPLMLAGAPQETLDNIDEIAKTVKDDDMSSMAKTARGASLLARDWVVVNARRQFMRQQWRAFFKNYDVILCPVCVQPALKHDHRPFHERSLMINGKEREYWDSTLWAGPAVMASLPSTSTPIGLTESGLPVGLQVTGPYLEDKTCIEVAKMIRDVRGGFRIPPGYEI</sequence>
<feature type="domain" description="Amidase" evidence="1">
    <location>
        <begin position="22"/>
        <end position="461"/>
    </location>
</feature>
<dbReference type="PANTHER" id="PTHR43372">
    <property type="entry name" value="FATTY-ACID AMIDE HYDROLASE"/>
    <property type="match status" value="1"/>
</dbReference>
<dbReference type="InterPro" id="IPR036928">
    <property type="entry name" value="AS_sf"/>
</dbReference>
<dbReference type="InterPro" id="IPR023631">
    <property type="entry name" value="Amidase_dom"/>
</dbReference>